<keyword evidence="3 7" id="KW-0808">Transferase</keyword>
<evidence type="ECO:0000256" key="6">
    <source>
        <dbReference type="ARBA" id="ARBA00022840"/>
    </source>
</evidence>
<dbReference type="EMBL" id="BLXT01007988">
    <property type="protein sequence ID" value="GFO44951.1"/>
    <property type="molecule type" value="Genomic_DNA"/>
</dbReference>
<organism evidence="8 9">
    <name type="scientific">Plakobranchus ocellatus</name>
    <dbReference type="NCBI Taxonomy" id="259542"/>
    <lineage>
        <taxon>Eukaryota</taxon>
        <taxon>Metazoa</taxon>
        <taxon>Spiralia</taxon>
        <taxon>Lophotrochozoa</taxon>
        <taxon>Mollusca</taxon>
        <taxon>Gastropoda</taxon>
        <taxon>Heterobranchia</taxon>
        <taxon>Euthyneura</taxon>
        <taxon>Panpulmonata</taxon>
        <taxon>Sacoglossa</taxon>
        <taxon>Placobranchoidea</taxon>
        <taxon>Plakobranchidae</taxon>
        <taxon>Plakobranchus</taxon>
    </lineage>
</organism>
<evidence type="ECO:0000256" key="4">
    <source>
        <dbReference type="ARBA" id="ARBA00022741"/>
    </source>
</evidence>
<dbReference type="InterPro" id="IPR043001">
    <property type="entry name" value="IP5_2-K_N_lobe"/>
</dbReference>
<dbReference type="AlphaFoldDB" id="A0AAV4DLU2"/>
<comment type="domain">
    <text evidence="7">The EXKPK motif is conserved in inositol-pentakisphosphate 2-kinases of both family 1 and 2.</text>
</comment>
<evidence type="ECO:0000313" key="9">
    <source>
        <dbReference type="Proteomes" id="UP000735302"/>
    </source>
</evidence>
<dbReference type="GO" id="GO:0035299">
    <property type="term" value="F:inositol-1,3,4,5,6-pentakisphosphate 2-kinase activity"/>
    <property type="evidence" value="ECO:0007669"/>
    <property type="project" value="UniProtKB-EC"/>
</dbReference>
<reference evidence="8 9" key="1">
    <citation type="journal article" date="2021" name="Elife">
        <title>Chloroplast acquisition without the gene transfer in kleptoplastic sea slugs, Plakobranchus ocellatus.</title>
        <authorList>
            <person name="Maeda T."/>
            <person name="Takahashi S."/>
            <person name="Yoshida T."/>
            <person name="Shimamura S."/>
            <person name="Takaki Y."/>
            <person name="Nagai Y."/>
            <person name="Toyoda A."/>
            <person name="Suzuki Y."/>
            <person name="Arimoto A."/>
            <person name="Ishii H."/>
            <person name="Satoh N."/>
            <person name="Nishiyama T."/>
            <person name="Hasebe M."/>
            <person name="Maruyama T."/>
            <person name="Minagawa J."/>
            <person name="Obokata J."/>
            <person name="Shigenobu S."/>
        </authorList>
    </citation>
    <scope>NUCLEOTIDE SEQUENCE [LARGE SCALE GENOMIC DNA]</scope>
</reference>
<keyword evidence="4 7" id="KW-0547">Nucleotide-binding</keyword>
<protein>
    <recommendedName>
        <fullName evidence="2 7">Inositol-pentakisphosphate 2-kinase</fullName>
        <ecNumber evidence="2 7">2.7.1.158</ecNumber>
    </recommendedName>
</protein>
<dbReference type="PANTHER" id="PTHR14456">
    <property type="entry name" value="INOSITOL POLYPHOSPHATE KINASE 1"/>
    <property type="match status" value="1"/>
</dbReference>
<keyword evidence="6 7" id="KW-0067">ATP-binding</keyword>
<evidence type="ECO:0000256" key="2">
    <source>
        <dbReference type="ARBA" id="ARBA00012023"/>
    </source>
</evidence>
<dbReference type="EC" id="2.7.1.158" evidence="2 7"/>
<evidence type="ECO:0000256" key="3">
    <source>
        <dbReference type="ARBA" id="ARBA00022679"/>
    </source>
</evidence>
<dbReference type="GO" id="GO:0005634">
    <property type="term" value="C:nucleus"/>
    <property type="evidence" value="ECO:0007669"/>
    <property type="project" value="TreeGrafter"/>
</dbReference>
<gene>
    <name evidence="8" type="ORF">PoB_007145600</name>
</gene>
<sequence length="378" mass="41373">MNSCDSGSVFNLEYRGEGSAAMVFALPKSNQVLRIFKSEAILKISKEIGVVVDNEASRQQRIREQLENVVDYMNNIMRPLFAGHYVLVPTLTQLPPGFSNRALSLTVKERPAHRKSSKTSEDAENPWAFVLPDCCFVHNSNASVGDLSGSHSPVSHDGLSPLVTADGVNSECNEGMSSGCAYQEPGSKLQGMVLNGTHSHIGKHPGLNENSGSKLISSTVMADMAMITASKASNTTETTSDILDQSKQQNPYQLQDGPENFTLSFEVKPKKAFMSVTKQGQSQVCKFCMHQCLKSIRTKVSPVGYANTLSLVFTIVFPVFEHPASTSTLGLTTLERLRSARSFRKETGALHSNLTLYLSMLLKVFMNVNIHFEVMQVA</sequence>
<dbReference type="GO" id="GO:0005524">
    <property type="term" value="F:ATP binding"/>
    <property type="evidence" value="ECO:0007669"/>
    <property type="project" value="UniProtKB-KW"/>
</dbReference>
<comment type="similarity">
    <text evidence="1">Belongs to the IPK1 type 2 family.</text>
</comment>
<comment type="caution">
    <text evidence="8">The sequence shown here is derived from an EMBL/GenBank/DDBJ whole genome shotgun (WGS) entry which is preliminary data.</text>
</comment>
<evidence type="ECO:0000256" key="5">
    <source>
        <dbReference type="ARBA" id="ARBA00022777"/>
    </source>
</evidence>
<dbReference type="PANTHER" id="PTHR14456:SF2">
    <property type="entry name" value="INOSITOL-PENTAKISPHOSPHATE 2-KINASE"/>
    <property type="match status" value="1"/>
</dbReference>
<keyword evidence="9" id="KW-1185">Reference proteome</keyword>
<evidence type="ECO:0000256" key="7">
    <source>
        <dbReference type="RuleBase" id="RU364126"/>
    </source>
</evidence>
<dbReference type="Pfam" id="PF06090">
    <property type="entry name" value="Ins_P5_2-kin"/>
    <property type="match status" value="1"/>
</dbReference>
<evidence type="ECO:0000313" key="8">
    <source>
        <dbReference type="EMBL" id="GFO44951.1"/>
    </source>
</evidence>
<evidence type="ECO:0000256" key="1">
    <source>
        <dbReference type="ARBA" id="ARBA00007229"/>
    </source>
</evidence>
<proteinExistence type="inferred from homology"/>
<dbReference type="InterPro" id="IPR009286">
    <property type="entry name" value="Ins_P5_2-kin"/>
</dbReference>
<keyword evidence="5 7" id="KW-0418">Kinase</keyword>
<accession>A0AAV4DLU2</accession>
<dbReference type="Gene3D" id="3.30.200.110">
    <property type="entry name" value="Inositol-pentakisphosphate 2-kinase, N-lobe"/>
    <property type="match status" value="1"/>
</dbReference>
<comment type="catalytic activity">
    <reaction evidence="7">
        <text>1D-myo-inositol 1,3,4,5,6-pentakisphosphate + ATP = 1D-myo-inositol hexakisphosphate + ADP + H(+)</text>
        <dbReference type="Rhea" id="RHEA:20313"/>
        <dbReference type="ChEBI" id="CHEBI:15378"/>
        <dbReference type="ChEBI" id="CHEBI:30616"/>
        <dbReference type="ChEBI" id="CHEBI:57733"/>
        <dbReference type="ChEBI" id="CHEBI:58130"/>
        <dbReference type="ChEBI" id="CHEBI:456216"/>
        <dbReference type="EC" id="2.7.1.158"/>
    </reaction>
</comment>
<comment type="function">
    <text evidence="7">Phosphorylates Ins(1,3,4,5,6)P5 at position 2 to form Ins(1,2,3,4,5,6)P6 (InsP6 or phytate).</text>
</comment>
<name>A0AAV4DLU2_9GAST</name>
<dbReference type="GO" id="GO:0032958">
    <property type="term" value="P:inositol phosphate biosynthetic process"/>
    <property type="evidence" value="ECO:0007669"/>
    <property type="project" value="TreeGrafter"/>
</dbReference>
<dbReference type="Proteomes" id="UP000735302">
    <property type="component" value="Unassembled WGS sequence"/>
</dbReference>